<comment type="caution">
    <text evidence="2">The sequence shown here is derived from an EMBL/GenBank/DDBJ whole genome shotgun (WGS) entry which is preliminary data.</text>
</comment>
<protein>
    <submittedName>
        <fullName evidence="2">ATP-binding domain-containing protein</fullName>
    </submittedName>
</protein>
<dbReference type="Proteomes" id="UP001597347">
    <property type="component" value="Unassembled WGS sequence"/>
</dbReference>
<dbReference type="RefSeq" id="WP_377933711.1">
    <property type="nucleotide sequence ID" value="NZ_JBHUEA010000010.1"/>
</dbReference>
<dbReference type="SUPFAM" id="SSF52540">
    <property type="entry name" value="P-loop containing nucleoside triphosphate hydrolases"/>
    <property type="match status" value="1"/>
</dbReference>
<evidence type="ECO:0000313" key="2">
    <source>
        <dbReference type="EMBL" id="MFD1721459.1"/>
    </source>
</evidence>
<reference evidence="3" key="1">
    <citation type="journal article" date="2019" name="Int. J. Syst. Evol. Microbiol.">
        <title>The Global Catalogue of Microorganisms (GCM) 10K type strain sequencing project: providing services to taxonomists for standard genome sequencing and annotation.</title>
        <authorList>
            <consortium name="The Broad Institute Genomics Platform"/>
            <consortium name="The Broad Institute Genome Sequencing Center for Infectious Disease"/>
            <person name="Wu L."/>
            <person name="Ma J."/>
        </authorList>
    </citation>
    <scope>NUCLEOTIDE SEQUENCE [LARGE SCALE GENOMIC DNA]</scope>
    <source>
        <strain evidence="3">CGMCC 1.12471</strain>
    </source>
</reference>
<dbReference type="Pfam" id="PF13538">
    <property type="entry name" value="UvrD_C_2"/>
    <property type="match status" value="1"/>
</dbReference>
<feature type="domain" description="UvrD-like helicase C-terminal" evidence="1">
    <location>
        <begin position="65"/>
        <end position="104"/>
    </location>
</feature>
<dbReference type="EMBL" id="JBHUEA010000010">
    <property type="protein sequence ID" value="MFD1721459.1"/>
    <property type="molecule type" value="Genomic_DNA"/>
</dbReference>
<dbReference type="Gene3D" id="3.40.50.300">
    <property type="entry name" value="P-loop containing nucleotide triphosphate hydrolases"/>
    <property type="match status" value="1"/>
</dbReference>
<evidence type="ECO:0000259" key="1">
    <source>
        <dbReference type="Pfam" id="PF13538"/>
    </source>
</evidence>
<accession>A0ABW4LE65</accession>
<name>A0ABW4LE65_9MICO</name>
<dbReference type="InterPro" id="IPR027785">
    <property type="entry name" value="UvrD-like_helicase_C"/>
</dbReference>
<evidence type="ECO:0000313" key="3">
    <source>
        <dbReference type="Proteomes" id="UP001597347"/>
    </source>
</evidence>
<feature type="non-terminal residue" evidence="2">
    <location>
        <position position="1"/>
    </location>
</feature>
<keyword evidence="3" id="KW-1185">Reference proteome</keyword>
<sequence length="115" mass="11408">PRRAAPPNAVRADRADDGVGSLAVVAPPALVGPLREALAAALPEPVGLGARGLAGGVSVLDPWTAKGLEFDVVAVVDPDAVADGSGAGALYVALTRPTRRLLVVAPQHPAPASGR</sequence>
<dbReference type="InterPro" id="IPR027417">
    <property type="entry name" value="P-loop_NTPase"/>
</dbReference>
<dbReference type="GO" id="GO:0005524">
    <property type="term" value="F:ATP binding"/>
    <property type="evidence" value="ECO:0007669"/>
    <property type="project" value="UniProtKB-KW"/>
</dbReference>
<proteinExistence type="predicted"/>
<gene>
    <name evidence="2" type="ORF">ACFSBI_07850</name>
</gene>
<keyword evidence="2" id="KW-0547">Nucleotide-binding</keyword>
<keyword evidence="2" id="KW-0067">ATP-binding</keyword>
<organism evidence="2 3">
    <name type="scientific">Amnibacterium endophyticum</name>
    <dbReference type="NCBI Taxonomy" id="2109337"/>
    <lineage>
        <taxon>Bacteria</taxon>
        <taxon>Bacillati</taxon>
        <taxon>Actinomycetota</taxon>
        <taxon>Actinomycetes</taxon>
        <taxon>Micrococcales</taxon>
        <taxon>Microbacteriaceae</taxon>
        <taxon>Amnibacterium</taxon>
    </lineage>
</organism>